<dbReference type="EMBL" id="JAPDGR010004111">
    <property type="protein sequence ID" value="KAJ2969110.1"/>
    <property type="molecule type" value="Genomic_DNA"/>
</dbReference>
<name>A0ACC1MQ15_9PEZI</name>
<protein>
    <submittedName>
        <fullName evidence="1">Uncharacterized protein</fullName>
    </submittedName>
</protein>
<evidence type="ECO:0000313" key="1">
    <source>
        <dbReference type="EMBL" id="KAJ2969110.1"/>
    </source>
</evidence>
<reference evidence="1" key="1">
    <citation type="submission" date="2022-10" db="EMBL/GenBank/DDBJ databases">
        <title>Genome Sequence of Xylaria curta.</title>
        <authorList>
            <person name="Buettner E."/>
        </authorList>
    </citation>
    <scope>NUCLEOTIDE SEQUENCE</scope>
    <source>
        <strain evidence="1">Babe10</strain>
    </source>
</reference>
<sequence>MVGLFLRHHDEAFVWKDGPVREDPVQEQKTFPYRPGRVQPLTSVPRSYFIEKQQEFESIPGYTICFSFTSQNHHRKPPQWHETVEVNSSQLSPLTLASAENLFLDACYAVDSVFRSQRREFGTLQDSCASHSGCRHCRPQDGDGVEMLISIKNNAGPLFDNLERTTATSMNVFWKDNATDCVEFVEKAKSAILQVCRETDNSVSRMNDFEFYIIELRGRGWTIDEPLAFTLSPETCLDRRTVESLLDRLQTGARKRGHYILHKTLVAREPFEKPVTKKKSAEKSKAFVLERLKQRIERDIDMVCKDTCTIVKRDTETPKLERAASAPLLQDSASMKTGLISSRRLSDLTAPFKGPAGNETNTSTERLGSRGSELLETPELSSNSPLPEHLWTRVTRDPTTGARLFPLVPSKHSSHELATTGSDESTSRHDEVGRDGTTMTSFDLSISRGQSNTLSTQVTSDSSTSSGEQETAENALKESHSQGRERYPTEGSTVSTRPRTPDLVSGGSPSIRSSVIVTPNMHESVSHSEIDMGRKQIVELEGGEVDETTKVSSYLRKLHTQRSASSPIPRLASREGSVVSSISHARPVQKEQRLNSSGYEDISSEAETQPQPEVPITLNTPSDAKFIVDIPPKPKQAQK</sequence>
<comment type="caution">
    <text evidence="1">The sequence shown here is derived from an EMBL/GenBank/DDBJ whole genome shotgun (WGS) entry which is preliminary data.</text>
</comment>
<evidence type="ECO:0000313" key="2">
    <source>
        <dbReference type="Proteomes" id="UP001143856"/>
    </source>
</evidence>
<organism evidence="1 2">
    <name type="scientific">Xylaria curta</name>
    <dbReference type="NCBI Taxonomy" id="42375"/>
    <lineage>
        <taxon>Eukaryota</taxon>
        <taxon>Fungi</taxon>
        <taxon>Dikarya</taxon>
        <taxon>Ascomycota</taxon>
        <taxon>Pezizomycotina</taxon>
        <taxon>Sordariomycetes</taxon>
        <taxon>Xylariomycetidae</taxon>
        <taxon>Xylariales</taxon>
        <taxon>Xylariaceae</taxon>
        <taxon>Xylaria</taxon>
    </lineage>
</organism>
<accession>A0ACC1MQ15</accession>
<dbReference type="Proteomes" id="UP001143856">
    <property type="component" value="Unassembled WGS sequence"/>
</dbReference>
<proteinExistence type="predicted"/>
<keyword evidence="2" id="KW-1185">Reference proteome</keyword>
<gene>
    <name evidence="1" type="ORF">NUW58_g10064</name>
</gene>